<keyword evidence="3" id="KW-1185">Reference proteome</keyword>
<dbReference type="InterPro" id="IPR016181">
    <property type="entry name" value="Acyl_CoA_acyltransferase"/>
</dbReference>
<feature type="domain" description="N-acetyltransferase" evidence="1">
    <location>
        <begin position="11"/>
        <end position="166"/>
    </location>
</feature>
<sequence length="166" mass="17936">MAEPILTTERLVFRPFAADDFGLLARLHQDAQVGRYFGGVWSDAQVAETLARFVAEQAARGHSKWAVFTRDGAFAGRAGVSFWPPTGELELGYALLPAFWGGGLATEAARAVAAWTFANTAATHVIGFTDLANRGSQRVLEKIGMVRQPDADLGKGLSAVYRLERP</sequence>
<dbReference type="PANTHER" id="PTHR43792:SF1">
    <property type="entry name" value="N-ACETYLTRANSFERASE DOMAIN-CONTAINING PROTEIN"/>
    <property type="match status" value="1"/>
</dbReference>
<reference evidence="2 3" key="1">
    <citation type="journal article" date="2008" name="BMC Genomics">
        <title>Complete genome of Phenylobacterium zucineum - a novel facultative intracellular bacterium isolated from human erythroleukemia cell line K562.</title>
        <authorList>
            <person name="Luo Y."/>
            <person name="Xu X."/>
            <person name="Ding Z."/>
            <person name="Liu Z."/>
            <person name="Zhang B."/>
            <person name="Yan Z."/>
            <person name="Sun J."/>
            <person name="Hu S."/>
            <person name="Hu X."/>
        </authorList>
    </citation>
    <scope>NUCLEOTIDE SEQUENCE [LARGE SCALE GENOMIC DNA]</scope>
    <source>
        <strain evidence="2 3">HLK1</strain>
    </source>
</reference>
<dbReference type="SUPFAM" id="SSF55729">
    <property type="entry name" value="Acyl-CoA N-acyltransferases (Nat)"/>
    <property type="match status" value="1"/>
</dbReference>
<dbReference type="InterPro" id="IPR000182">
    <property type="entry name" value="GNAT_dom"/>
</dbReference>
<dbReference type="InterPro" id="IPR051531">
    <property type="entry name" value="N-acetyltransferase"/>
</dbReference>
<dbReference type="PANTHER" id="PTHR43792">
    <property type="entry name" value="GNAT FAMILY, PUTATIVE (AFU_ORTHOLOGUE AFUA_3G00765)-RELATED-RELATED"/>
    <property type="match status" value="1"/>
</dbReference>
<dbReference type="AlphaFoldDB" id="B4RC54"/>
<dbReference type="RefSeq" id="WP_012523985.1">
    <property type="nucleotide sequence ID" value="NC_011144.1"/>
</dbReference>
<dbReference type="Pfam" id="PF13302">
    <property type="entry name" value="Acetyltransf_3"/>
    <property type="match status" value="1"/>
</dbReference>
<dbReference type="Gene3D" id="3.40.630.30">
    <property type="match status" value="1"/>
</dbReference>
<evidence type="ECO:0000259" key="1">
    <source>
        <dbReference type="PROSITE" id="PS51186"/>
    </source>
</evidence>
<name>B4RC54_PHEZH</name>
<gene>
    <name evidence="2" type="ordered locus">PHZ_c3438</name>
</gene>
<dbReference type="eggNOG" id="COG1670">
    <property type="taxonomic scope" value="Bacteria"/>
</dbReference>
<protein>
    <submittedName>
        <fullName evidence="2">Acetyltransferase, GNAT family</fullName>
    </submittedName>
</protein>
<dbReference type="EMBL" id="CP000747">
    <property type="protein sequence ID" value="ACG79847.1"/>
    <property type="molecule type" value="Genomic_DNA"/>
</dbReference>
<dbReference type="GO" id="GO:0016747">
    <property type="term" value="F:acyltransferase activity, transferring groups other than amino-acyl groups"/>
    <property type="evidence" value="ECO:0007669"/>
    <property type="project" value="InterPro"/>
</dbReference>
<proteinExistence type="predicted"/>
<evidence type="ECO:0000313" key="3">
    <source>
        <dbReference type="Proteomes" id="UP000001868"/>
    </source>
</evidence>
<dbReference type="PROSITE" id="PS51186">
    <property type="entry name" value="GNAT"/>
    <property type="match status" value="1"/>
</dbReference>
<accession>B4RC54</accession>
<evidence type="ECO:0000313" key="2">
    <source>
        <dbReference type="EMBL" id="ACG79847.1"/>
    </source>
</evidence>
<keyword evidence="2" id="KW-0808">Transferase</keyword>
<organism evidence="2 3">
    <name type="scientific">Phenylobacterium zucineum (strain HLK1)</name>
    <dbReference type="NCBI Taxonomy" id="450851"/>
    <lineage>
        <taxon>Bacteria</taxon>
        <taxon>Pseudomonadati</taxon>
        <taxon>Pseudomonadota</taxon>
        <taxon>Alphaproteobacteria</taxon>
        <taxon>Caulobacterales</taxon>
        <taxon>Caulobacteraceae</taxon>
        <taxon>Phenylobacterium</taxon>
    </lineage>
</organism>
<dbReference type="OrthoDB" id="6293260at2"/>
<dbReference type="KEGG" id="pzu:PHZ_c3438"/>
<dbReference type="STRING" id="450851.PHZ_c3438"/>
<dbReference type="Proteomes" id="UP000001868">
    <property type="component" value="Chromosome"/>
</dbReference>
<dbReference type="HOGENOM" id="CLU_1329930_0_0_5"/>